<evidence type="ECO:0000313" key="4">
    <source>
        <dbReference type="Proteomes" id="UP001147782"/>
    </source>
</evidence>
<dbReference type="Pfam" id="PF17111">
    <property type="entry name" value="PigL_N"/>
    <property type="match status" value="1"/>
</dbReference>
<dbReference type="Proteomes" id="UP001147782">
    <property type="component" value="Unassembled WGS sequence"/>
</dbReference>
<dbReference type="OrthoDB" id="432483at2759"/>
<feature type="domain" description="Azaphilone pigments biosynthesis cluster protein L N-terminal" evidence="2">
    <location>
        <begin position="2"/>
        <end position="214"/>
    </location>
</feature>
<evidence type="ECO:0000259" key="2">
    <source>
        <dbReference type="Pfam" id="PF17111"/>
    </source>
</evidence>
<proteinExistence type="predicted"/>
<keyword evidence="4" id="KW-1185">Reference proteome</keyword>
<organism evidence="3 4">
    <name type="scientific">Penicillium cataractarum</name>
    <dbReference type="NCBI Taxonomy" id="2100454"/>
    <lineage>
        <taxon>Eukaryota</taxon>
        <taxon>Fungi</taxon>
        <taxon>Dikarya</taxon>
        <taxon>Ascomycota</taxon>
        <taxon>Pezizomycotina</taxon>
        <taxon>Eurotiomycetes</taxon>
        <taxon>Eurotiomycetidae</taxon>
        <taxon>Eurotiales</taxon>
        <taxon>Aspergillaceae</taxon>
        <taxon>Penicillium</taxon>
    </lineage>
</organism>
<protein>
    <recommendedName>
        <fullName evidence="2">Azaphilone pigments biosynthesis cluster protein L N-terminal domain-containing protein</fullName>
    </recommendedName>
</protein>
<reference evidence="3" key="1">
    <citation type="submission" date="2022-11" db="EMBL/GenBank/DDBJ databases">
        <authorList>
            <person name="Petersen C."/>
        </authorList>
    </citation>
    <scope>NUCLEOTIDE SEQUENCE</scope>
    <source>
        <strain evidence="3">IBT 29864</strain>
    </source>
</reference>
<dbReference type="AlphaFoldDB" id="A0A9W9UY18"/>
<gene>
    <name evidence="3" type="ORF">N7496_011419</name>
</gene>
<accession>A0A9W9UY18</accession>
<dbReference type="InterPro" id="IPR031348">
    <property type="entry name" value="PigL_N"/>
</dbReference>
<name>A0A9W9UY18_9EURO</name>
<comment type="caution">
    <text evidence="3">The sequence shown here is derived from an EMBL/GenBank/DDBJ whole genome shotgun (WGS) entry which is preliminary data.</text>
</comment>
<dbReference type="EMBL" id="JAPZBS010000009">
    <property type="protein sequence ID" value="KAJ5359006.1"/>
    <property type="molecule type" value="Genomic_DNA"/>
</dbReference>
<dbReference type="GeneID" id="81443511"/>
<dbReference type="RefSeq" id="XP_056550292.1">
    <property type="nucleotide sequence ID" value="XM_056704332.1"/>
</dbReference>
<keyword evidence="1" id="KW-0175">Coiled coil</keyword>
<reference evidence="3" key="2">
    <citation type="journal article" date="2023" name="IMA Fungus">
        <title>Comparative genomic study of the Penicillium genus elucidates a diverse pangenome and 15 lateral gene transfer events.</title>
        <authorList>
            <person name="Petersen C."/>
            <person name="Sorensen T."/>
            <person name="Nielsen M.R."/>
            <person name="Sondergaard T.E."/>
            <person name="Sorensen J.L."/>
            <person name="Fitzpatrick D.A."/>
            <person name="Frisvad J.C."/>
            <person name="Nielsen K.L."/>
        </authorList>
    </citation>
    <scope>NUCLEOTIDE SEQUENCE</scope>
    <source>
        <strain evidence="3">IBT 29864</strain>
    </source>
</reference>
<sequence>MTDPLGATASILGIVTPALQISRLLLDDLKAIKDAPTNIKTLTGDIESLDMALTSIKSVDDNEWDSLGPAVLQNAKATITSSADACKRFNADVQRWTSRSKDGSLSWIDRSNIGIFKKTRLASMSGEIHTCQTKITSVMGIATFFKTIHQGQITEEIRQSIMTKQGELFAASREGQTEVARLEDQLKALSILSDPEDEEYQETLGQLKEHQRTLEASQKLIEELVKKLQESSKQPIKDGDHSIHVTFGAQNSGMQTGVNHGVINFTAK</sequence>
<evidence type="ECO:0000313" key="3">
    <source>
        <dbReference type="EMBL" id="KAJ5359006.1"/>
    </source>
</evidence>
<feature type="coiled-coil region" evidence="1">
    <location>
        <begin position="207"/>
        <end position="234"/>
    </location>
</feature>
<evidence type="ECO:0000256" key="1">
    <source>
        <dbReference type="SAM" id="Coils"/>
    </source>
</evidence>